<reference evidence="4 5" key="1">
    <citation type="submission" date="2020-06" db="EMBL/GenBank/DDBJ databases">
        <title>Acidovorax antarctica sp. nov., isolated from Corinth ice sheet soil, Antarctic Fields Peninsula.</title>
        <authorList>
            <person name="Xu Q."/>
            <person name="Peng F."/>
        </authorList>
    </citation>
    <scope>NUCLEOTIDE SEQUENCE [LARGE SCALE GENOMIC DNA]</scope>
    <source>
        <strain evidence="4 5">16-35-5</strain>
    </source>
</reference>
<dbReference type="PROSITE" id="PS00070">
    <property type="entry name" value="ALDEHYDE_DEHYDR_CYS"/>
    <property type="match status" value="1"/>
</dbReference>
<evidence type="ECO:0000256" key="2">
    <source>
        <dbReference type="ARBA" id="ARBA00023002"/>
    </source>
</evidence>
<dbReference type="GO" id="GO:0009450">
    <property type="term" value="P:gamma-aminobutyric acid catabolic process"/>
    <property type="evidence" value="ECO:0007669"/>
    <property type="project" value="TreeGrafter"/>
</dbReference>
<dbReference type="Proteomes" id="UP000509579">
    <property type="component" value="Chromosome"/>
</dbReference>
<dbReference type="AlphaFoldDB" id="A0A6N1X322"/>
<dbReference type="CDD" id="cd07103">
    <property type="entry name" value="ALDH_F5_SSADH_GabD"/>
    <property type="match status" value="1"/>
</dbReference>
<dbReference type="Gene3D" id="3.40.309.10">
    <property type="entry name" value="Aldehyde Dehydrogenase, Chain A, domain 2"/>
    <property type="match status" value="1"/>
</dbReference>
<dbReference type="InterPro" id="IPR016160">
    <property type="entry name" value="Ald_DH_CS_CYS"/>
</dbReference>
<gene>
    <name evidence="4" type="ORF">HUK68_13530</name>
</gene>
<name>A0A6N1X322_9BURK</name>
<organism evidence="4 5">
    <name type="scientific">Comamonas antarctica</name>
    <dbReference type="NCBI Taxonomy" id="2743470"/>
    <lineage>
        <taxon>Bacteria</taxon>
        <taxon>Pseudomonadati</taxon>
        <taxon>Pseudomonadota</taxon>
        <taxon>Betaproteobacteria</taxon>
        <taxon>Burkholderiales</taxon>
        <taxon>Comamonadaceae</taxon>
        <taxon>Comamonas</taxon>
    </lineage>
</organism>
<dbReference type="PANTHER" id="PTHR43353">
    <property type="entry name" value="SUCCINATE-SEMIALDEHYDE DEHYDROGENASE, MITOCHONDRIAL"/>
    <property type="match status" value="1"/>
</dbReference>
<dbReference type="InterPro" id="IPR050740">
    <property type="entry name" value="Aldehyde_DH_Superfamily"/>
</dbReference>
<feature type="domain" description="Aldehyde dehydrogenase" evidence="3">
    <location>
        <begin position="16"/>
        <end position="475"/>
    </location>
</feature>
<dbReference type="Pfam" id="PF00171">
    <property type="entry name" value="Aldedh"/>
    <property type="match status" value="1"/>
</dbReference>
<dbReference type="PANTHER" id="PTHR43353:SF5">
    <property type="entry name" value="SUCCINATE-SEMIALDEHYDE DEHYDROGENASE, MITOCHONDRIAL"/>
    <property type="match status" value="1"/>
</dbReference>
<keyword evidence="5" id="KW-1185">Reference proteome</keyword>
<evidence type="ECO:0000259" key="3">
    <source>
        <dbReference type="Pfam" id="PF00171"/>
    </source>
</evidence>
<dbReference type="InterPro" id="IPR016161">
    <property type="entry name" value="Ald_DH/histidinol_DH"/>
</dbReference>
<sequence>MSSNYADTRLLINNEWQDAADGRTLAVINPATDKEIGRVARASIKDLDQALAAAQKGFEIWRATPAVERQRIMRAAAALVRERADAIANLMTLEQGKPLAEARAEALACAAMTEWFADEGRRVHGRIVPGANLASHQMVLKQPIGPVAAFTPWNFPLNQVSRKIGPALAAGCSFLCKAPEETPASPAAFLQCFVDAGLPPGVVGLVYGDPAEISDYLIAHPVIRFVTFTGSTAVGKQLAAKAGAHMKKVVMELGGHAPVIVAEDADVEVAVKSIGAAKYRNAGQVCIAPTRYLVHESLANDFQKAYVAFSENLKVGDGLASETKIGPLVNERRLQSMQKIMADIEAKGGDVVTGGKRIGDVGNFFAPTLVVNPSMDSMLFNEEPFGPIAGMRTFAKLDDAIAEANRLSYGLSAYAFTRSFKNVQLLSERVETGMLWINQPAAPTAELPFGGVKDSGLGTEGGHEALEEHLISKVVAVTGI</sequence>
<dbReference type="FunFam" id="3.40.605.10:FF:000033">
    <property type="entry name" value="NAD-dependent succinate-semialdehyde dehydrogenase"/>
    <property type="match status" value="1"/>
</dbReference>
<evidence type="ECO:0000256" key="1">
    <source>
        <dbReference type="ARBA" id="ARBA00009986"/>
    </source>
</evidence>
<proteinExistence type="inferred from homology"/>
<dbReference type="RefSeq" id="WP_175504635.1">
    <property type="nucleotide sequence ID" value="NZ_CAURQT010000024.1"/>
</dbReference>
<dbReference type="InterPro" id="IPR015590">
    <property type="entry name" value="Aldehyde_DH_dom"/>
</dbReference>
<dbReference type="GO" id="GO:0004777">
    <property type="term" value="F:succinate-semialdehyde dehydrogenase (NAD+) activity"/>
    <property type="evidence" value="ECO:0007669"/>
    <property type="project" value="TreeGrafter"/>
</dbReference>
<dbReference type="InterPro" id="IPR016162">
    <property type="entry name" value="Ald_DH_N"/>
</dbReference>
<dbReference type="InterPro" id="IPR016163">
    <property type="entry name" value="Ald_DH_C"/>
</dbReference>
<evidence type="ECO:0000313" key="4">
    <source>
        <dbReference type="EMBL" id="QKV53829.1"/>
    </source>
</evidence>
<dbReference type="KEGG" id="aant:HUK68_13530"/>
<comment type="similarity">
    <text evidence="1">Belongs to the aldehyde dehydrogenase family.</text>
</comment>
<protein>
    <submittedName>
        <fullName evidence="4">NAD-dependent succinate-semialdehyde dehydrogenase</fullName>
    </submittedName>
</protein>
<evidence type="ECO:0000313" key="5">
    <source>
        <dbReference type="Proteomes" id="UP000509579"/>
    </source>
</evidence>
<dbReference type="SUPFAM" id="SSF53720">
    <property type="entry name" value="ALDH-like"/>
    <property type="match status" value="1"/>
</dbReference>
<accession>A0A6N1X322</accession>
<keyword evidence="2" id="KW-0560">Oxidoreductase</keyword>
<dbReference type="EMBL" id="CP054840">
    <property type="protein sequence ID" value="QKV53829.1"/>
    <property type="molecule type" value="Genomic_DNA"/>
</dbReference>
<dbReference type="Gene3D" id="3.40.605.10">
    <property type="entry name" value="Aldehyde Dehydrogenase, Chain A, domain 1"/>
    <property type="match status" value="1"/>
</dbReference>